<sequence length="119" mass="12504">MPAIAVVPAGQDRCDWGVRGSHRRGTPGRLTVTTAASREGTFGAASRAGWACDARTYGSPQPDYDGTKDVLDGGGGGEWALVRRPPPDRLGSRSIPMEQSKDETSAETSTKSGWLSGAR</sequence>
<feature type="region of interest" description="Disordered" evidence="1">
    <location>
        <begin position="57"/>
        <end position="119"/>
    </location>
</feature>
<evidence type="ECO:0000313" key="3">
    <source>
        <dbReference type="Proteomes" id="UP000075902"/>
    </source>
</evidence>
<name>A0A182TJW0_9DIPT</name>
<reference evidence="3" key="1">
    <citation type="submission" date="2014-01" db="EMBL/GenBank/DDBJ databases">
        <title>The Genome Sequence of Anopheles melas CM1001059_A (V2).</title>
        <authorList>
            <consortium name="The Broad Institute Genomics Platform"/>
            <person name="Neafsey D.E."/>
            <person name="Besansky N."/>
            <person name="Howell P."/>
            <person name="Walton C."/>
            <person name="Young S.K."/>
            <person name="Zeng Q."/>
            <person name="Gargeya S."/>
            <person name="Fitzgerald M."/>
            <person name="Haas B."/>
            <person name="Abouelleil A."/>
            <person name="Allen A.W."/>
            <person name="Alvarado L."/>
            <person name="Arachchi H.M."/>
            <person name="Berlin A.M."/>
            <person name="Chapman S.B."/>
            <person name="Gainer-Dewar J."/>
            <person name="Goldberg J."/>
            <person name="Griggs A."/>
            <person name="Gujja S."/>
            <person name="Hansen M."/>
            <person name="Howarth C."/>
            <person name="Imamovic A."/>
            <person name="Ireland A."/>
            <person name="Larimer J."/>
            <person name="McCowan C."/>
            <person name="Murphy C."/>
            <person name="Pearson M."/>
            <person name="Poon T.W."/>
            <person name="Priest M."/>
            <person name="Roberts A."/>
            <person name="Saif S."/>
            <person name="Shea T."/>
            <person name="Sisk P."/>
            <person name="Sykes S."/>
            <person name="Wortman J."/>
            <person name="Nusbaum C."/>
            <person name="Birren B."/>
        </authorList>
    </citation>
    <scope>NUCLEOTIDE SEQUENCE [LARGE SCALE GENOMIC DNA]</scope>
    <source>
        <strain evidence="3">CM1001059</strain>
    </source>
</reference>
<accession>A0A182TJW0</accession>
<organism evidence="2 3">
    <name type="scientific">Anopheles melas</name>
    <dbReference type="NCBI Taxonomy" id="34690"/>
    <lineage>
        <taxon>Eukaryota</taxon>
        <taxon>Metazoa</taxon>
        <taxon>Ecdysozoa</taxon>
        <taxon>Arthropoda</taxon>
        <taxon>Hexapoda</taxon>
        <taxon>Insecta</taxon>
        <taxon>Pterygota</taxon>
        <taxon>Neoptera</taxon>
        <taxon>Endopterygota</taxon>
        <taxon>Diptera</taxon>
        <taxon>Nematocera</taxon>
        <taxon>Culicoidea</taxon>
        <taxon>Culicidae</taxon>
        <taxon>Anophelinae</taxon>
        <taxon>Anopheles</taxon>
    </lineage>
</organism>
<dbReference type="Proteomes" id="UP000075902">
    <property type="component" value="Unassembled WGS sequence"/>
</dbReference>
<dbReference type="EnsemblMetazoa" id="AMEC003636-RA">
    <property type="protein sequence ID" value="AMEC003636-PA"/>
    <property type="gene ID" value="AMEC003636"/>
</dbReference>
<keyword evidence="3" id="KW-1185">Reference proteome</keyword>
<reference evidence="2" key="2">
    <citation type="submission" date="2020-05" db="UniProtKB">
        <authorList>
            <consortium name="EnsemblMetazoa"/>
        </authorList>
    </citation>
    <scope>IDENTIFICATION</scope>
    <source>
        <strain evidence="2">CM1001059</strain>
    </source>
</reference>
<proteinExistence type="predicted"/>
<evidence type="ECO:0000313" key="2">
    <source>
        <dbReference type="EnsemblMetazoa" id="AMEC003636-PA"/>
    </source>
</evidence>
<protein>
    <submittedName>
        <fullName evidence="2">Uncharacterized protein</fullName>
    </submittedName>
</protein>
<dbReference type="AlphaFoldDB" id="A0A182TJW0"/>
<evidence type="ECO:0000256" key="1">
    <source>
        <dbReference type="SAM" id="MobiDB-lite"/>
    </source>
</evidence>
<dbReference type="VEuPathDB" id="VectorBase:AMEC003636"/>